<comment type="catalytic activity">
    <reaction evidence="3 4">
        <text>holo-[ACP] + malonyl-CoA = malonyl-[ACP] + CoA</text>
        <dbReference type="Rhea" id="RHEA:41792"/>
        <dbReference type="Rhea" id="RHEA-COMP:9623"/>
        <dbReference type="Rhea" id="RHEA-COMP:9685"/>
        <dbReference type="ChEBI" id="CHEBI:57287"/>
        <dbReference type="ChEBI" id="CHEBI:57384"/>
        <dbReference type="ChEBI" id="CHEBI:64479"/>
        <dbReference type="ChEBI" id="CHEBI:78449"/>
        <dbReference type="EC" id="2.3.1.39"/>
    </reaction>
</comment>
<evidence type="ECO:0000256" key="2">
    <source>
        <dbReference type="ARBA" id="ARBA00023315"/>
    </source>
</evidence>
<keyword evidence="6" id="KW-0694">RNA-binding</keyword>
<dbReference type="PANTHER" id="PTHR42681:SF1">
    <property type="entry name" value="MALONYL-COA-ACYL CARRIER PROTEIN TRANSACYLASE, MITOCHONDRIAL"/>
    <property type="match status" value="1"/>
</dbReference>
<evidence type="ECO:0000313" key="9">
    <source>
        <dbReference type="Proteomes" id="UP000306509"/>
    </source>
</evidence>
<proteinExistence type="inferred from homology"/>
<name>A0A4U8PZE2_9FIRM</name>
<dbReference type="PIRSF" id="PIRSF000446">
    <property type="entry name" value="Mct"/>
    <property type="match status" value="1"/>
</dbReference>
<dbReference type="InterPro" id="IPR004410">
    <property type="entry name" value="Malonyl_CoA-ACP_transAc_FabD"/>
</dbReference>
<dbReference type="InterPro" id="IPR050858">
    <property type="entry name" value="Mal-CoA-ACP_Trans/PKS_FabD"/>
</dbReference>
<dbReference type="Gene3D" id="3.40.366.10">
    <property type="entry name" value="Malonyl-Coenzyme A Acyl Carrier Protein, domain 2"/>
    <property type="match status" value="1"/>
</dbReference>
<keyword evidence="2 4" id="KW-0012">Acyltransferase</keyword>
<feature type="active site" evidence="5">
    <location>
        <position position="90"/>
    </location>
</feature>
<evidence type="ECO:0000256" key="5">
    <source>
        <dbReference type="PIRSR" id="PIRSR000446-1"/>
    </source>
</evidence>
<evidence type="ECO:0000313" key="8">
    <source>
        <dbReference type="EMBL" id="TLC97700.1"/>
    </source>
</evidence>
<evidence type="ECO:0000256" key="6">
    <source>
        <dbReference type="PROSITE-ProRule" id="PRU00117"/>
    </source>
</evidence>
<feature type="active site" evidence="5">
    <location>
        <position position="196"/>
    </location>
</feature>
<dbReference type="STRING" id="180332.GCA_000797495_05375"/>
<dbReference type="AlphaFoldDB" id="A0A4U8PZE2"/>
<dbReference type="NCBIfam" id="TIGR00128">
    <property type="entry name" value="fabD"/>
    <property type="match status" value="1"/>
</dbReference>
<dbReference type="InterPro" id="IPR014043">
    <property type="entry name" value="Acyl_transferase_dom"/>
</dbReference>
<dbReference type="Gene3D" id="3.30.70.250">
    <property type="entry name" value="Malonyl-CoA ACP transacylase, ACP-binding"/>
    <property type="match status" value="1"/>
</dbReference>
<evidence type="ECO:0000256" key="4">
    <source>
        <dbReference type="PIRNR" id="PIRNR000446"/>
    </source>
</evidence>
<dbReference type="GO" id="GO:0003723">
    <property type="term" value="F:RNA binding"/>
    <property type="evidence" value="ECO:0007669"/>
    <property type="project" value="UniProtKB-UniRule"/>
</dbReference>
<dbReference type="SUPFAM" id="SSF52151">
    <property type="entry name" value="FabD/lysophospholipase-like"/>
    <property type="match status" value="1"/>
</dbReference>
<sequence>MKKIAFVFPGQGAQYIGMGKDFYEQYESCKEIFDLASGVTGLDIPALCFEENDKLNITEYTQVCMLAVSAAILKVLEEKGLNSCVNAGLSLGEYGALAASSVLTLEDAFKVVRQRGIFMQEAVPSGGAMAAVIGMDGEKIAEVCEKTDGIVSVANYNCPGQIAITGEEAAVQKACETLKEAGARRIVPLKVSGPFHSAMLTDAGSKLGKVLDEVEIHKVKIPYVSNVTAEYVTDKNQVKDLLQKQIYSSVQWQQSVENMIAEGVDTFIEIGPGKTLSGFLRKINRDMTALNVEKVEDIEKVLSALSM</sequence>
<dbReference type="Proteomes" id="UP000306509">
    <property type="component" value="Unassembled WGS sequence"/>
</dbReference>
<dbReference type="InterPro" id="IPR016035">
    <property type="entry name" value="Acyl_Trfase/lysoPLipase"/>
</dbReference>
<dbReference type="InterPro" id="IPR001227">
    <property type="entry name" value="Ac_transferase_dom_sf"/>
</dbReference>
<evidence type="ECO:0000256" key="1">
    <source>
        <dbReference type="ARBA" id="ARBA00022679"/>
    </source>
</evidence>
<dbReference type="SMART" id="SM00827">
    <property type="entry name" value="PKS_AT"/>
    <property type="match status" value="1"/>
</dbReference>
<dbReference type="RefSeq" id="WP_138004158.1">
    <property type="nucleotide sequence ID" value="NZ_QGQD01000112.1"/>
</dbReference>
<dbReference type="GO" id="GO:0005829">
    <property type="term" value="C:cytosol"/>
    <property type="evidence" value="ECO:0007669"/>
    <property type="project" value="TreeGrafter"/>
</dbReference>
<dbReference type="EC" id="2.3.1.39" evidence="4"/>
<dbReference type="GO" id="GO:0004314">
    <property type="term" value="F:[acyl-carrier-protein] S-malonyltransferase activity"/>
    <property type="evidence" value="ECO:0007669"/>
    <property type="project" value="UniProtKB-EC"/>
</dbReference>
<keyword evidence="9" id="KW-1185">Reference proteome</keyword>
<keyword evidence="1 4" id="KW-0808">Transferase</keyword>
<comment type="similarity">
    <text evidence="4">Belongs to the fabD family.</text>
</comment>
<dbReference type="FunFam" id="3.30.70.250:FF:000001">
    <property type="entry name" value="Malonyl CoA-acyl carrier protein transacylase"/>
    <property type="match status" value="1"/>
</dbReference>
<dbReference type="SUPFAM" id="SSF55048">
    <property type="entry name" value="Probable ACP-binding domain of malonyl-CoA ACP transacylase"/>
    <property type="match status" value="1"/>
</dbReference>
<evidence type="ECO:0000256" key="3">
    <source>
        <dbReference type="ARBA" id="ARBA00048462"/>
    </source>
</evidence>
<reference evidence="8 9" key="1">
    <citation type="journal article" date="2019" name="Anaerobe">
        <title>Detection of Robinsoniella peoriensis in multiple bone samples of a trauma patient.</title>
        <authorList>
            <person name="Schrottner P."/>
            <person name="Hartwich K."/>
            <person name="Bunk B."/>
            <person name="Schober I."/>
            <person name="Helbig S."/>
            <person name="Rudolph W.W."/>
            <person name="Gunzer F."/>
        </authorList>
    </citation>
    <scope>NUCLEOTIDE SEQUENCE [LARGE SCALE GENOMIC DNA]</scope>
    <source>
        <strain evidence="8 9">DSM 106044</strain>
    </source>
</reference>
<dbReference type="EMBL" id="QGQD01000112">
    <property type="protein sequence ID" value="TLC97700.1"/>
    <property type="molecule type" value="Genomic_DNA"/>
</dbReference>
<evidence type="ECO:0000259" key="7">
    <source>
        <dbReference type="SMART" id="SM00827"/>
    </source>
</evidence>
<comment type="caution">
    <text evidence="8">The sequence shown here is derived from an EMBL/GenBank/DDBJ whole genome shotgun (WGS) entry which is preliminary data.</text>
</comment>
<dbReference type="InterPro" id="IPR016036">
    <property type="entry name" value="Malonyl_transacylase_ACP-bd"/>
</dbReference>
<dbReference type="PROSITE" id="PS50084">
    <property type="entry name" value="KH_TYPE_1"/>
    <property type="match status" value="1"/>
</dbReference>
<dbReference type="InterPro" id="IPR024925">
    <property type="entry name" value="Malonyl_CoA-ACP_transAc"/>
</dbReference>
<feature type="domain" description="Malonyl-CoA:ACP transacylase (MAT)" evidence="7">
    <location>
        <begin position="7"/>
        <end position="307"/>
    </location>
</feature>
<dbReference type="PANTHER" id="PTHR42681">
    <property type="entry name" value="MALONYL-COA-ACYL CARRIER PROTEIN TRANSACYLASE, MITOCHONDRIAL"/>
    <property type="match status" value="1"/>
</dbReference>
<protein>
    <recommendedName>
        <fullName evidence="4">Malonyl CoA-acyl carrier protein transacylase</fullName>
        <ecNumber evidence="4">2.3.1.39</ecNumber>
    </recommendedName>
</protein>
<organism evidence="8 9">
    <name type="scientific">Robinsoniella peoriensis</name>
    <dbReference type="NCBI Taxonomy" id="180332"/>
    <lineage>
        <taxon>Bacteria</taxon>
        <taxon>Bacillati</taxon>
        <taxon>Bacillota</taxon>
        <taxon>Clostridia</taxon>
        <taxon>Lachnospirales</taxon>
        <taxon>Lachnospiraceae</taxon>
        <taxon>Robinsoniella</taxon>
    </lineage>
</organism>
<gene>
    <name evidence="8" type="primary">fabD</name>
    <name evidence="8" type="ORF">DSM106044_05498</name>
</gene>
<dbReference type="Pfam" id="PF00698">
    <property type="entry name" value="Acyl_transf_1"/>
    <property type="match status" value="1"/>
</dbReference>
<accession>A0A4U8PZE2</accession>
<dbReference type="GO" id="GO:0006633">
    <property type="term" value="P:fatty acid biosynthetic process"/>
    <property type="evidence" value="ECO:0007669"/>
    <property type="project" value="TreeGrafter"/>
</dbReference>